<reference evidence="6" key="1">
    <citation type="submission" date="2020-05" db="EMBL/GenBank/DDBJ databases">
        <title>WGS assembly of Panicum virgatum.</title>
        <authorList>
            <person name="Lovell J.T."/>
            <person name="Jenkins J."/>
            <person name="Shu S."/>
            <person name="Juenger T.E."/>
            <person name="Schmutz J."/>
        </authorList>
    </citation>
    <scope>NUCLEOTIDE SEQUENCE</scope>
    <source>
        <strain evidence="6">AP13</strain>
    </source>
</reference>
<evidence type="ECO:0000313" key="7">
    <source>
        <dbReference type="Proteomes" id="UP000823388"/>
    </source>
</evidence>
<gene>
    <name evidence="6" type="ORF">PVAP13_3NG180635</name>
</gene>
<dbReference type="PANTHER" id="PTHR11384:SF56">
    <property type="entry name" value="ABC TRANSPORTER D FAMILY MEMBER 1"/>
    <property type="match status" value="1"/>
</dbReference>
<keyword evidence="3" id="KW-1133">Transmembrane helix</keyword>
<keyword evidence="5" id="KW-0732">Signal</keyword>
<dbReference type="EMBL" id="CM029042">
    <property type="protein sequence ID" value="KAG2617397.1"/>
    <property type="molecule type" value="Genomic_DNA"/>
</dbReference>
<evidence type="ECO:0000256" key="2">
    <source>
        <dbReference type="ARBA" id="ARBA00022692"/>
    </source>
</evidence>
<dbReference type="GO" id="GO:0005324">
    <property type="term" value="F:long-chain fatty acid transmembrane transporter activity"/>
    <property type="evidence" value="ECO:0007669"/>
    <property type="project" value="TreeGrafter"/>
</dbReference>
<dbReference type="Proteomes" id="UP000823388">
    <property type="component" value="Chromosome 3N"/>
</dbReference>
<protein>
    <recommendedName>
        <fullName evidence="8">Gamma-tubulin complex component</fullName>
    </recommendedName>
</protein>
<dbReference type="InterPro" id="IPR050835">
    <property type="entry name" value="ABC_transporter_sub-D"/>
</dbReference>
<dbReference type="PANTHER" id="PTHR11384">
    <property type="entry name" value="ATP-BINDING CASSETTE, SUB-FAMILY D MEMBER"/>
    <property type="match status" value="1"/>
</dbReference>
<proteinExistence type="predicted"/>
<keyword evidence="7" id="KW-1185">Reference proteome</keyword>
<evidence type="ECO:0000256" key="5">
    <source>
        <dbReference type="SAM" id="SignalP"/>
    </source>
</evidence>
<keyword evidence="4" id="KW-0472">Membrane</keyword>
<evidence type="ECO:0000256" key="3">
    <source>
        <dbReference type="ARBA" id="ARBA00022989"/>
    </source>
</evidence>
<dbReference type="AlphaFoldDB" id="A0A8T0U525"/>
<feature type="signal peptide" evidence="5">
    <location>
        <begin position="1"/>
        <end position="19"/>
    </location>
</feature>
<dbReference type="GO" id="GO:0005524">
    <property type="term" value="F:ATP binding"/>
    <property type="evidence" value="ECO:0007669"/>
    <property type="project" value="TreeGrafter"/>
</dbReference>
<comment type="caution">
    <text evidence="6">The sequence shown here is derived from an EMBL/GenBank/DDBJ whole genome shotgun (WGS) entry which is preliminary data.</text>
</comment>
<feature type="chain" id="PRO_5035910658" description="Gamma-tubulin complex component" evidence="5">
    <location>
        <begin position="20"/>
        <end position="126"/>
    </location>
</feature>
<evidence type="ECO:0000313" key="6">
    <source>
        <dbReference type="EMBL" id="KAG2617397.1"/>
    </source>
</evidence>
<evidence type="ECO:0008006" key="8">
    <source>
        <dbReference type="Google" id="ProtNLM"/>
    </source>
</evidence>
<sequence length="126" mass="14383">MNLTFLLMIFLLIYQMVEAKFMKLLDHSKILLWKKWLYCIVDDFVTKQLPHNVTSSPSLLYALEHKGDRALTSSQGELAHALRFLAAVVSQSFIAFGDILEQHKKFLGLSGGINQIFELEDFLHAA</sequence>
<evidence type="ECO:0000256" key="1">
    <source>
        <dbReference type="ARBA" id="ARBA00022448"/>
    </source>
</evidence>
<dbReference type="GO" id="GO:0007031">
    <property type="term" value="P:peroxisome organization"/>
    <property type="evidence" value="ECO:0007669"/>
    <property type="project" value="TreeGrafter"/>
</dbReference>
<dbReference type="GO" id="GO:0015910">
    <property type="term" value="P:long-chain fatty acid import into peroxisome"/>
    <property type="evidence" value="ECO:0007669"/>
    <property type="project" value="TreeGrafter"/>
</dbReference>
<dbReference type="GO" id="GO:0006635">
    <property type="term" value="P:fatty acid beta-oxidation"/>
    <property type="evidence" value="ECO:0007669"/>
    <property type="project" value="TreeGrafter"/>
</dbReference>
<dbReference type="GO" id="GO:0005778">
    <property type="term" value="C:peroxisomal membrane"/>
    <property type="evidence" value="ECO:0007669"/>
    <property type="project" value="TreeGrafter"/>
</dbReference>
<evidence type="ECO:0000256" key="4">
    <source>
        <dbReference type="ARBA" id="ARBA00023136"/>
    </source>
</evidence>
<dbReference type="GO" id="GO:0042626">
    <property type="term" value="F:ATPase-coupled transmembrane transporter activity"/>
    <property type="evidence" value="ECO:0007669"/>
    <property type="project" value="TreeGrafter"/>
</dbReference>
<name>A0A8T0U525_PANVG</name>
<accession>A0A8T0U525</accession>
<organism evidence="6 7">
    <name type="scientific">Panicum virgatum</name>
    <name type="common">Blackwell switchgrass</name>
    <dbReference type="NCBI Taxonomy" id="38727"/>
    <lineage>
        <taxon>Eukaryota</taxon>
        <taxon>Viridiplantae</taxon>
        <taxon>Streptophyta</taxon>
        <taxon>Embryophyta</taxon>
        <taxon>Tracheophyta</taxon>
        <taxon>Spermatophyta</taxon>
        <taxon>Magnoliopsida</taxon>
        <taxon>Liliopsida</taxon>
        <taxon>Poales</taxon>
        <taxon>Poaceae</taxon>
        <taxon>PACMAD clade</taxon>
        <taxon>Panicoideae</taxon>
        <taxon>Panicodae</taxon>
        <taxon>Paniceae</taxon>
        <taxon>Panicinae</taxon>
        <taxon>Panicum</taxon>
        <taxon>Panicum sect. Hiantes</taxon>
    </lineage>
</organism>
<keyword evidence="2" id="KW-0812">Transmembrane</keyword>
<keyword evidence="1" id="KW-0813">Transport</keyword>
<dbReference type="GO" id="GO:0042760">
    <property type="term" value="P:very long-chain fatty acid catabolic process"/>
    <property type="evidence" value="ECO:0007669"/>
    <property type="project" value="TreeGrafter"/>
</dbReference>